<reference evidence="2" key="1">
    <citation type="submission" date="2020-05" db="EMBL/GenBank/DDBJ databases">
        <authorList>
            <person name="Chiriac C."/>
            <person name="Salcher M."/>
            <person name="Ghai R."/>
            <person name="Kavagutti S V."/>
        </authorList>
    </citation>
    <scope>NUCLEOTIDE SEQUENCE</scope>
</reference>
<sequence>MEKHIDLSLWFVWCDALAAIYKANRGRWVYNAGGGSDWFTGDHLWHIQVREKFSLHPLIERIIRIDAIRPVDWQQLLLEWPHVSEDDEVQIAYTRSDAAGSDFYLNGSQRQTRTSIGKYLSRHWPHVPDHIRRDWAGRIQPAKFEIWDTIEGIISGVELGPQSCMKSSYMTIPFRGNDNVQLCAWQSDKSVFVDWDRHPYIVYQPEYGWKMAVRIDPGKPDIVMGRCLINIDPHSDSKIFVRSYTRNENEGGTSYSDEKLESWLRDQGFYKASGWDGCRIARRDHPDSGLMLPYLDGSPQKARDEGRYLVISSRGTLDGTNTDGSGGSDAGDYVGDCVRCDDSVYDGDDERISVGRNDDEVACGSCSVHFTLVRGASSGSYARRAGYREYYLPDDEAISVRGTNYDPDHLPDCIKVLHDDEYAHEDDCVWVEGEEAYYLIDECVECQSDDNWYVKYDDEIVEIDGDCYRKDDDDVVVCKDDKYRLKDDCWQDDETQHWYHEDVDAIEIDYKMYHPDTLKQWLIDAGQMSLDLEY</sequence>
<accession>A0A6J7WQY9</accession>
<organism evidence="2">
    <name type="scientific">uncultured Caudovirales phage</name>
    <dbReference type="NCBI Taxonomy" id="2100421"/>
    <lineage>
        <taxon>Viruses</taxon>
        <taxon>Duplodnaviria</taxon>
        <taxon>Heunggongvirae</taxon>
        <taxon>Uroviricota</taxon>
        <taxon>Caudoviricetes</taxon>
        <taxon>Peduoviridae</taxon>
        <taxon>Maltschvirus</taxon>
        <taxon>Maltschvirus maltsch</taxon>
    </lineage>
</organism>
<dbReference type="EMBL" id="LR797820">
    <property type="protein sequence ID" value="CAB4241059.1"/>
    <property type="molecule type" value="Genomic_DNA"/>
</dbReference>
<dbReference type="EMBL" id="LR798273">
    <property type="protein sequence ID" value="CAB5219248.1"/>
    <property type="molecule type" value="Genomic_DNA"/>
</dbReference>
<evidence type="ECO:0000313" key="1">
    <source>
        <dbReference type="EMBL" id="CAB4241059.1"/>
    </source>
</evidence>
<proteinExistence type="predicted"/>
<name>A0A6J7WQY9_9CAUD</name>
<protein>
    <submittedName>
        <fullName evidence="2">Uncharacterized protein</fullName>
    </submittedName>
</protein>
<gene>
    <name evidence="2" type="ORF">UFOVP228_45</name>
    <name evidence="1" type="ORF">UFOVP47_57</name>
</gene>
<evidence type="ECO:0000313" key="2">
    <source>
        <dbReference type="EMBL" id="CAB5219248.1"/>
    </source>
</evidence>